<feature type="compositionally biased region" description="Polar residues" evidence="3">
    <location>
        <begin position="446"/>
        <end position="455"/>
    </location>
</feature>
<evidence type="ECO:0000313" key="5">
    <source>
        <dbReference type="EMBL" id="KAF0703233.1"/>
    </source>
</evidence>
<dbReference type="EMBL" id="VJMI01020843">
    <property type="protein sequence ID" value="KAF0703233.1"/>
    <property type="molecule type" value="Genomic_DNA"/>
</dbReference>
<dbReference type="Proteomes" id="UP000469452">
    <property type="component" value="Unassembled WGS sequence"/>
</dbReference>
<comment type="caution">
    <text evidence="5">The sequence shown here is derived from an EMBL/GenBank/DDBJ whole genome shotgun (WGS) entry which is preliminary data.</text>
</comment>
<comment type="cofactor">
    <cofactor evidence="1">
        <name>a divalent metal cation</name>
        <dbReference type="ChEBI" id="CHEBI:60240"/>
    </cofactor>
</comment>
<feature type="region of interest" description="Disordered" evidence="3">
    <location>
        <begin position="414"/>
        <end position="455"/>
    </location>
</feature>
<name>A0A6A4YVV5_APHAT</name>
<dbReference type="InterPro" id="IPR027806">
    <property type="entry name" value="HARBI1_dom"/>
</dbReference>
<dbReference type="VEuPathDB" id="FungiDB:H257_18709"/>
<evidence type="ECO:0000256" key="2">
    <source>
        <dbReference type="ARBA" id="ARBA00022723"/>
    </source>
</evidence>
<reference evidence="5 6" key="1">
    <citation type="submission" date="2019-06" db="EMBL/GenBank/DDBJ databases">
        <title>Genomics analysis of Aphanomyces spp. identifies a new class of oomycete effector associated with host adaptation.</title>
        <authorList>
            <person name="Gaulin E."/>
        </authorList>
    </citation>
    <scope>NUCLEOTIDE SEQUENCE [LARGE SCALE GENOMIC DNA]</scope>
    <source>
        <strain evidence="5 6">E</strain>
    </source>
</reference>
<feature type="compositionally biased region" description="Basic and acidic residues" evidence="3">
    <location>
        <begin position="414"/>
        <end position="430"/>
    </location>
</feature>
<evidence type="ECO:0000256" key="1">
    <source>
        <dbReference type="ARBA" id="ARBA00001968"/>
    </source>
</evidence>
<evidence type="ECO:0000256" key="3">
    <source>
        <dbReference type="SAM" id="MobiDB-lite"/>
    </source>
</evidence>
<feature type="domain" description="DDE Tnp4" evidence="4">
    <location>
        <begin position="209"/>
        <end position="380"/>
    </location>
</feature>
<protein>
    <recommendedName>
        <fullName evidence="4">DDE Tnp4 domain-containing protein</fullName>
    </recommendedName>
</protein>
<dbReference type="AlphaFoldDB" id="A0A6A4YVV5"/>
<accession>A0A6A4YVV5</accession>
<keyword evidence="2" id="KW-0479">Metal-binding</keyword>
<proteinExistence type="predicted"/>
<evidence type="ECO:0000313" key="6">
    <source>
        <dbReference type="Proteomes" id="UP000469452"/>
    </source>
</evidence>
<organism evidence="5 6">
    <name type="scientific">Aphanomyces astaci</name>
    <name type="common">Crayfish plague agent</name>
    <dbReference type="NCBI Taxonomy" id="112090"/>
    <lineage>
        <taxon>Eukaryota</taxon>
        <taxon>Sar</taxon>
        <taxon>Stramenopiles</taxon>
        <taxon>Oomycota</taxon>
        <taxon>Saprolegniomycetes</taxon>
        <taxon>Saprolegniales</taxon>
        <taxon>Verrucalvaceae</taxon>
        <taxon>Aphanomyces</taxon>
    </lineage>
</organism>
<gene>
    <name evidence="5" type="ORF">AaE_015481</name>
</gene>
<dbReference type="Pfam" id="PF13359">
    <property type="entry name" value="DDE_Tnp_4"/>
    <property type="match status" value="1"/>
</dbReference>
<sequence length="455" mass="51891">MSAINCAPFTTGSHSTPQDHTIQSAITSPMVLNVAAMIGRLEDLAVSDQVFLDNCFTQYGDTIDQQEEVTDSTCPIIDKVLEEAGDEGFRVMTNFTAAEFEVLWDVVQVSLKSRWTDGRGSKCKTSCKDALFMTLAVLKHYQSWEKHAVDFGFRAPTFQKLVLRVVDVIEPVITRRFVRKPSMAELRTKNTLFEHYPYALYATDVKFQPTERPGGRHGESKVYFSGKHKLYGLKIEASVSPEGLLVDMSDYQLGSVADLTILRNRIQVHREALKNTVAEMSVVDHGEQVNTHRTMWAFLVDKGYYGVMADLRGVHPRKNPPRGVLSREDIDRNRQVSSDRVLVENFFGRVCLLWKVSYATFTWGHKCYDAIQRLTFAMTNFHISLLPLRADDRMCYRTILARYESMAESAAQRRAEVQRQSRSRRVERMALSRGRHSRYSTRAYLSPQSSQNTSP</sequence>
<dbReference type="GO" id="GO:0046872">
    <property type="term" value="F:metal ion binding"/>
    <property type="evidence" value="ECO:0007669"/>
    <property type="project" value="UniProtKB-KW"/>
</dbReference>
<evidence type="ECO:0000259" key="4">
    <source>
        <dbReference type="Pfam" id="PF13359"/>
    </source>
</evidence>